<evidence type="ECO:0000256" key="1">
    <source>
        <dbReference type="SAM" id="Phobius"/>
    </source>
</evidence>
<dbReference type="PATRIC" id="fig|273035.7.peg.737"/>
<dbReference type="STRING" id="273035.SKUN_00614"/>
<keyword evidence="1" id="KW-0472">Membrane</keyword>
<organism evidence="2 3">
    <name type="scientific">Spiroplasma kunkelii CR2-3x</name>
    <dbReference type="NCBI Taxonomy" id="273035"/>
    <lineage>
        <taxon>Bacteria</taxon>
        <taxon>Bacillati</taxon>
        <taxon>Mycoplasmatota</taxon>
        <taxon>Mollicutes</taxon>
        <taxon>Entomoplasmatales</taxon>
        <taxon>Spiroplasmataceae</taxon>
        <taxon>Spiroplasma</taxon>
    </lineage>
</organism>
<feature type="transmembrane region" description="Helical" evidence="1">
    <location>
        <begin position="46"/>
        <end position="71"/>
    </location>
</feature>
<dbReference type="EMBL" id="CP010899">
    <property type="protein sequence ID" value="ALA97507.1"/>
    <property type="molecule type" value="Genomic_DNA"/>
</dbReference>
<gene>
    <name evidence="2" type="ORF">SKUN_00614</name>
</gene>
<keyword evidence="1" id="KW-0812">Transmembrane</keyword>
<dbReference type="KEGG" id="skn:SKUN_00614"/>
<feature type="transmembrane region" description="Helical" evidence="1">
    <location>
        <begin position="112"/>
        <end position="137"/>
    </location>
</feature>
<keyword evidence="3" id="KW-1185">Reference proteome</keyword>
<dbReference type="AlphaFoldDB" id="A0A0K2JGF8"/>
<evidence type="ECO:0000313" key="3">
    <source>
        <dbReference type="Proteomes" id="UP000062963"/>
    </source>
</evidence>
<keyword evidence="1" id="KW-1133">Transmembrane helix</keyword>
<name>A0A0K2JGF8_SPIKU</name>
<evidence type="ECO:0000313" key="2">
    <source>
        <dbReference type="EMBL" id="ALA97507.1"/>
    </source>
</evidence>
<feature type="transmembrane region" description="Helical" evidence="1">
    <location>
        <begin position="83"/>
        <end position="100"/>
    </location>
</feature>
<sequence length="153" mass="17595">MYQTCWYGLAIISSWLLFILLLFIALGPQLLMAFAFPADLVDEYRWIAVLMLMSYLCAAISFLGVSLFQGINNARKTALCSSFRAFIVLPILMLCGYFLTHGLSDGTYKSNIYYFILLGLNDLISAIIVGIVLYLFWYKHRYHIFNEVDEKDQ</sequence>
<proteinExistence type="predicted"/>
<accession>A0A0K2JGF8</accession>
<dbReference type="Proteomes" id="UP000062963">
    <property type="component" value="Chromosome"/>
</dbReference>
<reference evidence="2 3" key="1">
    <citation type="journal article" date="2015" name="Genome Announc.">
        <title>Complete Genome Sequence of Spiroplasma kunkelii Strain CR2-3x, Causal Agent of Corn Stunt Disease in Zea mays L.</title>
        <authorList>
            <person name="Davis R.E."/>
            <person name="Shao J."/>
            <person name="Dally E.L."/>
            <person name="Zhao Y."/>
            <person name="Gasparich G.E."/>
            <person name="Gaynor B.J."/>
            <person name="Athey J.C."/>
            <person name="Harrison N.A."/>
            <person name="Donofrio N."/>
        </authorList>
    </citation>
    <scope>NUCLEOTIDE SEQUENCE [LARGE SCALE GENOMIC DNA]</scope>
    <source>
        <strain evidence="2 3">CR2-3x</strain>
    </source>
</reference>
<feature type="transmembrane region" description="Helical" evidence="1">
    <location>
        <begin position="7"/>
        <end position="26"/>
    </location>
</feature>
<protein>
    <submittedName>
        <fullName evidence="2">MATE efflux family protein</fullName>
    </submittedName>
</protein>